<dbReference type="GO" id="GO:0000272">
    <property type="term" value="P:polysaccharide catabolic process"/>
    <property type="evidence" value="ECO:0007669"/>
    <property type="project" value="InterPro"/>
</dbReference>
<proteinExistence type="predicted"/>
<dbReference type="SUPFAM" id="SSF63446">
    <property type="entry name" value="Type I dockerin domain"/>
    <property type="match status" value="1"/>
</dbReference>
<evidence type="ECO:0000313" key="4">
    <source>
        <dbReference type="Proteomes" id="UP000593765"/>
    </source>
</evidence>
<dbReference type="KEGG" id="hbs:IPV69_22195"/>
<keyword evidence="4" id="KW-1185">Reference proteome</keyword>
<dbReference type="InterPro" id="IPR036439">
    <property type="entry name" value="Dockerin_dom_sf"/>
</dbReference>
<dbReference type="Pfam" id="PF00404">
    <property type="entry name" value="Dockerin_1"/>
    <property type="match status" value="1"/>
</dbReference>
<dbReference type="AlphaFoldDB" id="A0A7M2WWM1"/>
<feature type="region of interest" description="Disordered" evidence="1">
    <location>
        <begin position="78"/>
        <end position="127"/>
    </location>
</feature>
<gene>
    <name evidence="3" type="ORF">IPV69_22195</name>
</gene>
<keyword evidence="2" id="KW-0812">Transmembrane</keyword>
<dbReference type="RefSeq" id="WP_206291918.1">
    <property type="nucleotide sequence ID" value="NZ_CP063458.1"/>
</dbReference>
<evidence type="ECO:0000313" key="3">
    <source>
        <dbReference type="EMBL" id="QOV88910.1"/>
    </source>
</evidence>
<dbReference type="Gene3D" id="1.10.1330.10">
    <property type="entry name" value="Dockerin domain"/>
    <property type="match status" value="1"/>
</dbReference>
<protein>
    <recommendedName>
        <fullName evidence="5">Dockerin domain-containing protein</fullName>
    </recommendedName>
</protein>
<name>A0A7M2WWM1_9BACT</name>
<feature type="compositionally biased region" description="Low complexity" evidence="1">
    <location>
        <begin position="107"/>
        <end position="127"/>
    </location>
</feature>
<sequence>MNPNPETFSDDALPPALLAGLRSAQRTPVVPAAVDARVRNEARAYFARQRRARVWLRVGGSIAAAVLVVVGVRLATSPTGDLSPSRSPVAMNSAEPAMSAGAGGAAAGDTQGDAAPGSPASPATRPTVVDASFLRQDIDRSGRVDILDAFTVARGVKTGKTAASWDANGDGVIDQRDVDQIAAIAVRVKGGVQ</sequence>
<evidence type="ECO:0000256" key="2">
    <source>
        <dbReference type="SAM" id="Phobius"/>
    </source>
</evidence>
<evidence type="ECO:0000256" key="1">
    <source>
        <dbReference type="SAM" id="MobiDB-lite"/>
    </source>
</evidence>
<dbReference type="Proteomes" id="UP000593765">
    <property type="component" value="Chromosome"/>
</dbReference>
<dbReference type="InterPro" id="IPR002105">
    <property type="entry name" value="Dockerin_1_rpt"/>
</dbReference>
<dbReference type="EMBL" id="CP063458">
    <property type="protein sequence ID" value="QOV88910.1"/>
    <property type="molecule type" value="Genomic_DNA"/>
</dbReference>
<evidence type="ECO:0008006" key="5">
    <source>
        <dbReference type="Google" id="ProtNLM"/>
    </source>
</evidence>
<organism evidence="3 4">
    <name type="scientific">Humisphaera borealis</name>
    <dbReference type="NCBI Taxonomy" id="2807512"/>
    <lineage>
        <taxon>Bacteria</taxon>
        <taxon>Pseudomonadati</taxon>
        <taxon>Planctomycetota</taxon>
        <taxon>Phycisphaerae</taxon>
        <taxon>Tepidisphaerales</taxon>
        <taxon>Tepidisphaeraceae</taxon>
        <taxon>Humisphaera</taxon>
    </lineage>
</organism>
<dbReference type="GO" id="GO:0004553">
    <property type="term" value="F:hydrolase activity, hydrolyzing O-glycosyl compounds"/>
    <property type="evidence" value="ECO:0007669"/>
    <property type="project" value="InterPro"/>
</dbReference>
<reference evidence="3 4" key="1">
    <citation type="submission" date="2020-10" db="EMBL/GenBank/DDBJ databases">
        <title>Wide distribution of Phycisphaera-like planctomycetes from WD2101 soil group in peatlands and genome analysis of the first cultivated representative.</title>
        <authorList>
            <person name="Dedysh S.N."/>
            <person name="Beletsky A.V."/>
            <person name="Ivanova A."/>
            <person name="Kulichevskaya I.S."/>
            <person name="Suzina N.E."/>
            <person name="Philippov D.A."/>
            <person name="Rakitin A.L."/>
            <person name="Mardanov A.V."/>
            <person name="Ravin N.V."/>
        </authorList>
    </citation>
    <scope>NUCLEOTIDE SEQUENCE [LARGE SCALE GENOMIC DNA]</scope>
    <source>
        <strain evidence="3 4">M1803</strain>
    </source>
</reference>
<dbReference type="PROSITE" id="PS00018">
    <property type="entry name" value="EF_HAND_1"/>
    <property type="match status" value="1"/>
</dbReference>
<keyword evidence="2" id="KW-0472">Membrane</keyword>
<feature type="transmembrane region" description="Helical" evidence="2">
    <location>
        <begin position="54"/>
        <end position="75"/>
    </location>
</feature>
<accession>A0A7M2WWM1</accession>
<keyword evidence="2" id="KW-1133">Transmembrane helix</keyword>
<dbReference type="InterPro" id="IPR018247">
    <property type="entry name" value="EF_Hand_1_Ca_BS"/>
</dbReference>